<reference evidence="1" key="1">
    <citation type="submission" date="2019-11" db="EMBL/GenBank/DDBJ databases">
        <title>Genomic insights into an expanded diversity of filamentous marine cyanobacteria reveals the extraordinary biosynthetic potential of Moorea and Okeania.</title>
        <authorList>
            <person name="Ferreira Leao T."/>
            <person name="Wang M."/>
            <person name="Moss N."/>
            <person name="Da Silva R."/>
            <person name="Sanders J."/>
            <person name="Nurk S."/>
            <person name="Gurevich A."/>
            <person name="Humphrey G."/>
            <person name="Reher R."/>
            <person name="Zhu Q."/>
            <person name="Belda-Ferre P."/>
            <person name="Glukhov E."/>
            <person name="Rex R."/>
            <person name="Dorrestein P.C."/>
            <person name="Knight R."/>
            <person name="Pevzner P."/>
            <person name="Gerwick W.H."/>
            <person name="Gerwick L."/>
        </authorList>
    </citation>
    <scope>NUCLEOTIDE SEQUENCE</scope>
    <source>
        <strain evidence="1">SIO1C4</strain>
    </source>
</reference>
<gene>
    <name evidence="1" type="ORF">F6J89_25135</name>
</gene>
<organism evidence="1">
    <name type="scientific">Symploca sp. SIO1C4</name>
    <dbReference type="NCBI Taxonomy" id="2607765"/>
    <lineage>
        <taxon>Bacteria</taxon>
        <taxon>Bacillati</taxon>
        <taxon>Cyanobacteriota</taxon>
        <taxon>Cyanophyceae</taxon>
        <taxon>Coleofasciculales</taxon>
        <taxon>Coleofasciculaceae</taxon>
        <taxon>Symploca</taxon>
    </lineage>
</organism>
<accession>A0A6B3NMN5</accession>
<comment type="caution">
    <text evidence="1">The sequence shown here is derived from an EMBL/GenBank/DDBJ whole genome shotgun (WGS) entry which is preliminary data.</text>
</comment>
<dbReference type="EMBL" id="JAAHFQ010000647">
    <property type="protein sequence ID" value="NER30811.1"/>
    <property type="molecule type" value="Genomic_DNA"/>
</dbReference>
<proteinExistence type="predicted"/>
<evidence type="ECO:0000313" key="1">
    <source>
        <dbReference type="EMBL" id="NER30811.1"/>
    </source>
</evidence>
<dbReference type="AlphaFoldDB" id="A0A6B3NMN5"/>
<sequence>MASVFDPGAGGDMSALTLPAAFAEAAHMLFASELEIAADNRPGNITVTSDLSAATITVAATLPVTTTLNANGQVVVTASD</sequence>
<protein>
    <submittedName>
        <fullName evidence="1">Uncharacterized protein</fullName>
    </submittedName>
</protein>
<name>A0A6B3NMN5_9CYAN</name>
<feature type="non-terminal residue" evidence="1">
    <location>
        <position position="80"/>
    </location>
</feature>